<feature type="transmembrane region" description="Helical" evidence="1">
    <location>
        <begin position="147"/>
        <end position="167"/>
    </location>
</feature>
<name>A0ABM7V0S8_9FLAO</name>
<dbReference type="Proteomes" id="UP001319865">
    <property type="component" value="Chromosome"/>
</dbReference>
<evidence type="ECO:0000259" key="2">
    <source>
        <dbReference type="Pfam" id="PF00892"/>
    </source>
</evidence>
<feature type="transmembrane region" description="Helical" evidence="1">
    <location>
        <begin position="208"/>
        <end position="228"/>
    </location>
</feature>
<dbReference type="Pfam" id="PF00892">
    <property type="entry name" value="EamA"/>
    <property type="match status" value="2"/>
</dbReference>
<proteinExistence type="predicted"/>
<gene>
    <name evidence="3" type="ORF">GENT11_18290</name>
</gene>
<dbReference type="InterPro" id="IPR000620">
    <property type="entry name" value="EamA_dom"/>
</dbReference>
<keyword evidence="1" id="KW-0812">Transmembrane</keyword>
<dbReference type="SUPFAM" id="SSF103481">
    <property type="entry name" value="Multidrug resistance efflux transporter EmrE"/>
    <property type="match status" value="1"/>
</dbReference>
<dbReference type="InterPro" id="IPR037185">
    <property type="entry name" value="EmrE-like"/>
</dbReference>
<feature type="domain" description="EamA" evidence="2">
    <location>
        <begin position="2"/>
        <end position="129"/>
    </location>
</feature>
<accession>A0ABM7V0S8</accession>
<feature type="transmembrane region" description="Helical" evidence="1">
    <location>
        <begin position="268"/>
        <end position="287"/>
    </location>
</feature>
<feature type="transmembrane region" description="Helical" evidence="1">
    <location>
        <begin position="173"/>
        <end position="196"/>
    </location>
</feature>
<keyword evidence="4" id="KW-1185">Reference proteome</keyword>
<evidence type="ECO:0000313" key="4">
    <source>
        <dbReference type="Proteomes" id="UP001319865"/>
    </source>
</evidence>
<organism evidence="3 4">
    <name type="scientific">Flavobacterium ammonificans</name>
    <dbReference type="NCBI Taxonomy" id="1751056"/>
    <lineage>
        <taxon>Bacteria</taxon>
        <taxon>Pseudomonadati</taxon>
        <taxon>Bacteroidota</taxon>
        <taxon>Flavobacteriia</taxon>
        <taxon>Flavobacteriales</taxon>
        <taxon>Flavobacteriaceae</taxon>
        <taxon>Flavobacterium</taxon>
    </lineage>
</organism>
<keyword evidence="1" id="KW-1133">Transmembrane helix</keyword>
<feature type="transmembrane region" description="Helical" evidence="1">
    <location>
        <begin position="90"/>
        <end position="108"/>
    </location>
</feature>
<feature type="transmembrane region" description="Helical" evidence="1">
    <location>
        <begin position="61"/>
        <end position="83"/>
    </location>
</feature>
<dbReference type="EMBL" id="AP025183">
    <property type="protein sequence ID" value="BDB53517.1"/>
    <property type="molecule type" value="Genomic_DNA"/>
</dbReference>
<sequence length="290" mass="32664">MIYLIISIVFYSLNNLLWKKVLQQANSWLVMSLRAILTSIIGVGVLIFYSPEILYEIDFNTVCRVTIASLLGAFGLICMLSALKKGTLRQLGIFNLLTIAFTVLYLFLFEKFNFFDFLSGASIIIVGFSIYIFQIQKLSSGESNIKTIIYFILMSLFFASSELVHWYNFKQSIPPLFSVVNQEIIVFLVGAIGLIIQPKSVKIQWSQTIVKSGYLIVIMAVFIFAAVWTGFLGLKITNPLLASLFPLATPILTILFGAIFFKEKWNKIMGFALVLIAIGAYVLHINLNQM</sequence>
<feature type="transmembrane region" description="Helical" evidence="1">
    <location>
        <begin position="28"/>
        <end position="49"/>
    </location>
</feature>
<feature type="transmembrane region" description="Helical" evidence="1">
    <location>
        <begin position="114"/>
        <end position="135"/>
    </location>
</feature>
<keyword evidence="1" id="KW-0472">Membrane</keyword>
<reference evidence="3 4" key="2">
    <citation type="journal article" date="2022" name="Microorganisms">
        <title>Complete Genome Sequences of Two Flavobacterium ammonificans Strains and a Flavobacterium ammoniigenes Strain of Ammonifying Bacterioplankton Isolated from Surface River Water.</title>
        <authorList>
            <person name="Suda W."/>
            <person name="Ogata Y."/>
            <person name="Shindo C."/>
            <person name="Watanabe K."/>
        </authorList>
    </citation>
    <scope>NUCLEOTIDE SEQUENCE [LARGE SCALE GENOMIC DNA]</scope>
    <source>
        <strain evidence="3 4">GENT11</strain>
    </source>
</reference>
<evidence type="ECO:0000313" key="3">
    <source>
        <dbReference type="EMBL" id="BDB53517.1"/>
    </source>
</evidence>
<feature type="domain" description="EamA" evidence="2">
    <location>
        <begin position="147"/>
        <end position="283"/>
    </location>
</feature>
<protein>
    <recommendedName>
        <fullName evidence="2">EamA domain-containing protein</fullName>
    </recommendedName>
</protein>
<dbReference type="RefSeq" id="WP_229329780.1">
    <property type="nucleotide sequence ID" value="NZ_AP025183.1"/>
</dbReference>
<evidence type="ECO:0000256" key="1">
    <source>
        <dbReference type="SAM" id="Phobius"/>
    </source>
</evidence>
<reference evidence="3 4" key="1">
    <citation type="journal article" date="2022" name="Int. J. Syst. Evol. Microbiol.">
        <title>Flavobacterium ammonificans sp. nov. and Flavobacterium ammoniigenes sp. nov., ammonifying bacteria isolated from surface river water.</title>
        <authorList>
            <person name="Watanabe K."/>
            <person name="Kitamura T."/>
            <person name="Ogata Y."/>
            <person name="Shindo C."/>
            <person name="Suda W."/>
        </authorList>
    </citation>
    <scope>NUCLEOTIDE SEQUENCE [LARGE SCALE GENOMIC DNA]</scope>
    <source>
        <strain evidence="3 4">GENT11</strain>
    </source>
</reference>
<feature type="transmembrane region" description="Helical" evidence="1">
    <location>
        <begin position="240"/>
        <end position="261"/>
    </location>
</feature>